<name>A0ABY4RGE2_9GAMM</name>
<evidence type="ECO:0000256" key="1">
    <source>
        <dbReference type="SAM" id="Phobius"/>
    </source>
</evidence>
<evidence type="ECO:0000313" key="2">
    <source>
        <dbReference type="EMBL" id="UQY45754.1"/>
    </source>
</evidence>
<keyword evidence="3" id="KW-1185">Reference proteome</keyword>
<organism evidence="2 3">
    <name type="scientific">Mixta hanseatica</name>
    <dbReference type="NCBI Taxonomy" id="2872648"/>
    <lineage>
        <taxon>Bacteria</taxon>
        <taxon>Pseudomonadati</taxon>
        <taxon>Pseudomonadota</taxon>
        <taxon>Gammaproteobacteria</taxon>
        <taxon>Enterobacterales</taxon>
        <taxon>Erwiniaceae</taxon>
        <taxon>Mixta</taxon>
    </lineage>
</organism>
<keyword evidence="1" id="KW-0812">Transmembrane</keyword>
<evidence type="ECO:0000313" key="3">
    <source>
        <dbReference type="Proteomes" id="UP001056635"/>
    </source>
</evidence>
<feature type="transmembrane region" description="Helical" evidence="1">
    <location>
        <begin position="6"/>
        <end position="28"/>
    </location>
</feature>
<sequence length="106" mass="11205">MTATMTIGGIALLAVGTWLMRFAGYKLGSRLALPERTRMLLSDAAIVLLLAVAATATLFNGQAFAGFARLSGVMVALFLAWRKAPLIVVIISAGLVTALMRYFGVT</sequence>
<proteinExistence type="predicted"/>
<protein>
    <submittedName>
        <fullName evidence="2">AzlD domain-containing protein</fullName>
    </submittedName>
</protein>
<reference evidence="2" key="1">
    <citation type="submission" date="2021-09" db="EMBL/GenBank/DDBJ databases">
        <title>First case of bloodstream infection caused by Mixta hanseatica sp. nov., a member of the Erwiniaceae family.</title>
        <authorList>
            <person name="Both A."/>
            <person name="Huang J."/>
            <person name="Wenzel P."/>
            <person name="Aepfelbacher M."/>
            <person name="Rohde H."/>
            <person name="Christner M."/>
            <person name="Hentschke M."/>
        </authorList>
    </citation>
    <scope>NUCLEOTIDE SEQUENCE</scope>
    <source>
        <strain evidence="2">X22927</strain>
    </source>
</reference>
<dbReference type="InterPro" id="IPR008407">
    <property type="entry name" value="Brnchd-chn_aa_trnsp_AzlD"/>
</dbReference>
<feature type="transmembrane region" description="Helical" evidence="1">
    <location>
        <begin position="86"/>
        <end position="104"/>
    </location>
</feature>
<dbReference type="RefSeq" id="WP_249894305.1">
    <property type="nucleotide sequence ID" value="NZ_CP082904.1"/>
</dbReference>
<dbReference type="Proteomes" id="UP001056635">
    <property type="component" value="Chromosome"/>
</dbReference>
<gene>
    <name evidence="2" type="ORF">K6958_08950</name>
</gene>
<accession>A0ABY4RGE2</accession>
<dbReference type="EMBL" id="CP082904">
    <property type="protein sequence ID" value="UQY45754.1"/>
    <property type="molecule type" value="Genomic_DNA"/>
</dbReference>
<keyword evidence="1" id="KW-1133">Transmembrane helix</keyword>
<dbReference type="Pfam" id="PF05437">
    <property type="entry name" value="AzlD"/>
    <property type="match status" value="1"/>
</dbReference>
<keyword evidence="1" id="KW-0472">Membrane</keyword>
<feature type="transmembrane region" description="Helical" evidence="1">
    <location>
        <begin position="40"/>
        <end position="58"/>
    </location>
</feature>